<dbReference type="eggNOG" id="COG0586">
    <property type="taxonomic scope" value="Bacteria"/>
</dbReference>
<evidence type="ECO:0000256" key="2">
    <source>
        <dbReference type="ARBA" id="ARBA00010792"/>
    </source>
</evidence>
<dbReference type="GO" id="GO:0004035">
    <property type="term" value="F:alkaline phosphatase activity"/>
    <property type="evidence" value="ECO:0007669"/>
    <property type="project" value="UniProtKB-EC"/>
</dbReference>
<feature type="transmembrane region" description="Helical" evidence="7">
    <location>
        <begin position="12"/>
        <end position="30"/>
    </location>
</feature>
<dbReference type="EC" id="3.1.3.1" evidence="9"/>
<organism evidence="9 10">
    <name type="scientific">Lactobacillus pasteurii DSM 23907 = CRBIP 24.76</name>
    <dbReference type="NCBI Taxonomy" id="1423790"/>
    <lineage>
        <taxon>Bacteria</taxon>
        <taxon>Bacillati</taxon>
        <taxon>Bacillota</taxon>
        <taxon>Bacilli</taxon>
        <taxon>Lactobacillales</taxon>
        <taxon>Lactobacillaceae</taxon>
        <taxon>Lactobacillus</taxon>
    </lineage>
</organism>
<feature type="transmembrane region" description="Helical" evidence="7">
    <location>
        <begin position="50"/>
        <end position="75"/>
    </location>
</feature>
<feature type="transmembrane region" description="Helical" evidence="7">
    <location>
        <begin position="167"/>
        <end position="194"/>
    </location>
</feature>
<keyword evidence="6 7" id="KW-0472">Membrane</keyword>
<evidence type="ECO:0000313" key="9">
    <source>
        <dbReference type="EMBL" id="CCI85369.1"/>
    </source>
</evidence>
<evidence type="ECO:0000256" key="3">
    <source>
        <dbReference type="ARBA" id="ARBA00022475"/>
    </source>
</evidence>
<evidence type="ECO:0000256" key="7">
    <source>
        <dbReference type="SAM" id="Phobius"/>
    </source>
</evidence>
<proteinExistence type="inferred from homology"/>
<dbReference type="PANTHER" id="PTHR42709">
    <property type="entry name" value="ALKALINE PHOSPHATASE LIKE PROTEIN"/>
    <property type="match status" value="1"/>
</dbReference>
<keyword evidence="5 7" id="KW-1133">Transmembrane helix</keyword>
<keyword evidence="4 7" id="KW-0812">Transmembrane</keyword>
<dbReference type="Proteomes" id="UP000009311">
    <property type="component" value="Unassembled WGS sequence"/>
</dbReference>
<gene>
    <name evidence="9" type="ORF">BN53_04615</name>
</gene>
<feature type="domain" description="VTT" evidence="8">
    <location>
        <begin position="30"/>
        <end position="161"/>
    </location>
</feature>
<name>I7KLG0_9LACO</name>
<evidence type="ECO:0000259" key="8">
    <source>
        <dbReference type="Pfam" id="PF09335"/>
    </source>
</evidence>
<keyword evidence="9" id="KW-0378">Hydrolase</keyword>
<sequence length="203" mass="22815">MISWIIHFINQFGYLAVILLIALEGIIPPIPSEVILAFSGFLSTQSKLNLPMLVISSTIGSLVGALVLYLIGYLLNEQVLEKLVSLPFFKKLGFKKGDVSKAIAWFDRYGTKSIFFGRFIPIVRSLISIPAGTAKVSMIKFLALTFWGSLIWNSIILYLGQLAGENWGLIVTIIDDYAIVALIIFIVLFAYLVYKWYQKRIKN</sequence>
<evidence type="ECO:0000313" key="10">
    <source>
        <dbReference type="Proteomes" id="UP000009311"/>
    </source>
</evidence>
<evidence type="ECO:0000256" key="5">
    <source>
        <dbReference type="ARBA" id="ARBA00022989"/>
    </source>
</evidence>
<dbReference type="AlphaFoldDB" id="I7KLG0"/>
<comment type="similarity">
    <text evidence="2">Belongs to the DedA family.</text>
</comment>
<dbReference type="Pfam" id="PF09335">
    <property type="entry name" value="VTT_dom"/>
    <property type="match status" value="1"/>
</dbReference>
<evidence type="ECO:0000256" key="4">
    <source>
        <dbReference type="ARBA" id="ARBA00022692"/>
    </source>
</evidence>
<dbReference type="EMBL" id="CAKD01000021">
    <property type="protein sequence ID" value="CCI85369.1"/>
    <property type="molecule type" value="Genomic_DNA"/>
</dbReference>
<keyword evidence="10" id="KW-1185">Reference proteome</keyword>
<keyword evidence="3" id="KW-1003">Cell membrane</keyword>
<dbReference type="RefSeq" id="WP_009559921.1">
    <property type="nucleotide sequence ID" value="NZ_AYZN01000001.1"/>
</dbReference>
<dbReference type="GO" id="GO:0005886">
    <property type="term" value="C:plasma membrane"/>
    <property type="evidence" value="ECO:0007669"/>
    <property type="project" value="UniProtKB-SubCell"/>
</dbReference>
<protein>
    <submittedName>
        <fullName evidence="9">Alkaline phosphatase</fullName>
        <ecNumber evidence="9">3.1.3.1</ecNumber>
    </submittedName>
</protein>
<evidence type="ECO:0000256" key="6">
    <source>
        <dbReference type="ARBA" id="ARBA00023136"/>
    </source>
</evidence>
<dbReference type="InterPro" id="IPR051311">
    <property type="entry name" value="DedA_domain"/>
</dbReference>
<accession>I7KLG0</accession>
<evidence type="ECO:0000256" key="1">
    <source>
        <dbReference type="ARBA" id="ARBA00004651"/>
    </source>
</evidence>
<dbReference type="PANTHER" id="PTHR42709:SF6">
    <property type="entry name" value="UNDECAPRENYL PHOSPHATE TRANSPORTER A"/>
    <property type="match status" value="1"/>
</dbReference>
<comment type="subcellular location">
    <subcellularLocation>
        <location evidence="1">Cell membrane</location>
        <topology evidence="1">Multi-pass membrane protein</topology>
    </subcellularLocation>
</comment>
<dbReference type="STRING" id="1423790.BN53_04615"/>
<feature type="transmembrane region" description="Helical" evidence="7">
    <location>
        <begin position="141"/>
        <end position="161"/>
    </location>
</feature>
<dbReference type="InterPro" id="IPR032816">
    <property type="entry name" value="VTT_dom"/>
</dbReference>
<dbReference type="OrthoDB" id="9813426at2"/>
<comment type="caution">
    <text evidence="9">The sequence shown here is derived from an EMBL/GenBank/DDBJ whole genome shotgun (WGS) entry which is preliminary data.</text>
</comment>
<reference evidence="9 10" key="1">
    <citation type="submission" date="2012-06" db="EMBL/GenBank/DDBJ databases">
        <title>Draft Genome Sequence of Lactobacillus pasteurii CRBIP 24.76T.</title>
        <authorList>
            <person name="Cousin S."/>
            <person name="Bouchier C."/>
            <person name="Loux V."/>
            <person name="Ma L."/>
            <person name="Creno S."/>
            <person name="Bizet C."/>
            <person name="Clermont D."/>
        </authorList>
    </citation>
    <scope>NUCLEOTIDE SEQUENCE [LARGE SCALE GENOMIC DNA]</scope>
    <source>
        <strain evidence="10">CRBIP 24.76T</strain>
    </source>
</reference>